<evidence type="ECO:0000256" key="4">
    <source>
        <dbReference type="ARBA" id="ARBA00023163"/>
    </source>
</evidence>
<comment type="similarity">
    <text evidence="1">Belongs to the sigma-70 factor family. ECF subfamily.</text>
</comment>
<dbReference type="SUPFAM" id="SSF88659">
    <property type="entry name" value="Sigma3 and sigma4 domains of RNA polymerase sigma factors"/>
    <property type="match status" value="1"/>
</dbReference>
<evidence type="ECO:0000256" key="2">
    <source>
        <dbReference type="ARBA" id="ARBA00023015"/>
    </source>
</evidence>
<dbReference type="PANTHER" id="PTHR43133:SF46">
    <property type="entry name" value="RNA POLYMERASE SIGMA-70 FACTOR ECF SUBFAMILY"/>
    <property type="match status" value="1"/>
</dbReference>
<evidence type="ECO:0000313" key="7">
    <source>
        <dbReference type="Proteomes" id="UP001199816"/>
    </source>
</evidence>
<dbReference type="InterPro" id="IPR014284">
    <property type="entry name" value="RNA_pol_sigma-70_dom"/>
</dbReference>
<dbReference type="Proteomes" id="UP001199816">
    <property type="component" value="Unassembled WGS sequence"/>
</dbReference>
<dbReference type="SUPFAM" id="SSF88946">
    <property type="entry name" value="Sigma2 domain of RNA polymerase sigma factors"/>
    <property type="match status" value="1"/>
</dbReference>
<dbReference type="InterPro" id="IPR013324">
    <property type="entry name" value="RNA_pol_sigma_r3/r4-like"/>
</dbReference>
<keyword evidence="7" id="KW-1185">Reference proteome</keyword>
<keyword evidence="2" id="KW-0805">Transcription regulation</keyword>
<dbReference type="PANTHER" id="PTHR43133">
    <property type="entry name" value="RNA POLYMERASE ECF-TYPE SIGMA FACTO"/>
    <property type="match status" value="1"/>
</dbReference>
<dbReference type="NCBIfam" id="TIGR02937">
    <property type="entry name" value="sigma70-ECF"/>
    <property type="match status" value="1"/>
</dbReference>
<evidence type="ECO:0000313" key="6">
    <source>
        <dbReference type="EMBL" id="MCD2425119.1"/>
    </source>
</evidence>
<dbReference type="RefSeq" id="WP_231007538.1">
    <property type="nucleotide sequence ID" value="NZ_JAJNEC010000006.1"/>
</dbReference>
<name>A0ABS8PWD4_9BACT</name>
<feature type="domain" description="RNA polymerase sigma factor 70 region 4 type 2" evidence="5">
    <location>
        <begin position="117"/>
        <end position="160"/>
    </location>
</feature>
<reference evidence="6 7" key="1">
    <citation type="submission" date="2021-11" db="EMBL/GenBank/DDBJ databases">
        <title>Genomic of Niabella pedocola.</title>
        <authorList>
            <person name="Wu T."/>
        </authorList>
    </citation>
    <scope>NUCLEOTIDE SEQUENCE [LARGE SCALE GENOMIC DNA]</scope>
    <source>
        <strain evidence="6 7">JCM 31011</strain>
    </source>
</reference>
<dbReference type="Pfam" id="PF08281">
    <property type="entry name" value="Sigma70_r4_2"/>
    <property type="match status" value="1"/>
</dbReference>
<keyword evidence="4" id="KW-0804">Transcription</keyword>
<dbReference type="InterPro" id="IPR013325">
    <property type="entry name" value="RNA_pol_sigma_r2"/>
</dbReference>
<dbReference type="InterPro" id="IPR039425">
    <property type="entry name" value="RNA_pol_sigma-70-like"/>
</dbReference>
<organism evidence="6 7">
    <name type="scientific">Niabella pedocola</name>
    <dbReference type="NCBI Taxonomy" id="1752077"/>
    <lineage>
        <taxon>Bacteria</taxon>
        <taxon>Pseudomonadati</taxon>
        <taxon>Bacteroidota</taxon>
        <taxon>Chitinophagia</taxon>
        <taxon>Chitinophagales</taxon>
        <taxon>Chitinophagaceae</taxon>
        <taxon>Niabella</taxon>
    </lineage>
</organism>
<accession>A0ABS8PWD4</accession>
<proteinExistence type="inferred from homology"/>
<protein>
    <submittedName>
        <fullName evidence="6">Sigma-70 family RNA polymerase sigma factor</fullName>
    </submittedName>
</protein>
<gene>
    <name evidence="6" type="ORF">LQ567_20200</name>
</gene>
<comment type="caution">
    <text evidence="6">The sequence shown here is derived from an EMBL/GenBank/DDBJ whole genome shotgun (WGS) entry which is preliminary data.</text>
</comment>
<dbReference type="Gene3D" id="1.10.1740.10">
    <property type="match status" value="1"/>
</dbReference>
<keyword evidence="3" id="KW-0731">Sigma factor</keyword>
<sequence length="173" mass="20365">METKTIKAVKEGNYRIFSEVFDRFWRKVYRYFLKQTQNAADSKDLTQRVFINLWTHRDALSEEGTLNEQIFRNARLTFIGWLSRKYRFRDSFLITEDGKQVALFVLADDTYQLNPDVLQALESLPPKDKELFELRHVGGYSNKEIAMLLGIPAKAAERQLLKVNRQLQKLLSM</sequence>
<evidence type="ECO:0000259" key="5">
    <source>
        <dbReference type="Pfam" id="PF08281"/>
    </source>
</evidence>
<dbReference type="InterPro" id="IPR013249">
    <property type="entry name" value="RNA_pol_sigma70_r4_t2"/>
</dbReference>
<evidence type="ECO:0000256" key="3">
    <source>
        <dbReference type="ARBA" id="ARBA00023082"/>
    </source>
</evidence>
<dbReference type="InterPro" id="IPR036388">
    <property type="entry name" value="WH-like_DNA-bd_sf"/>
</dbReference>
<dbReference type="Gene3D" id="1.10.10.10">
    <property type="entry name" value="Winged helix-like DNA-binding domain superfamily/Winged helix DNA-binding domain"/>
    <property type="match status" value="1"/>
</dbReference>
<dbReference type="EMBL" id="JAJNEC010000006">
    <property type="protein sequence ID" value="MCD2425119.1"/>
    <property type="molecule type" value="Genomic_DNA"/>
</dbReference>
<evidence type="ECO:0000256" key="1">
    <source>
        <dbReference type="ARBA" id="ARBA00010641"/>
    </source>
</evidence>